<evidence type="ECO:0000313" key="11">
    <source>
        <dbReference type="Proteomes" id="UP000325289"/>
    </source>
</evidence>
<dbReference type="GO" id="GO:0055085">
    <property type="term" value="P:transmembrane transport"/>
    <property type="evidence" value="ECO:0007669"/>
    <property type="project" value="InterPro"/>
</dbReference>
<organism evidence="10 11">
    <name type="scientific">Roseivivax sediminis</name>
    <dbReference type="NCBI Taxonomy" id="936889"/>
    <lineage>
        <taxon>Bacteria</taxon>
        <taxon>Pseudomonadati</taxon>
        <taxon>Pseudomonadota</taxon>
        <taxon>Alphaproteobacteria</taxon>
        <taxon>Rhodobacterales</taxon>
        <taxon>Roseobacteraceae</taxon>
        <taxon>Roseivivax</taxon>
    </lineage>
</organism>
<feature type="transmembrane region" description="Helical" evidence="8">
    <location>
        <begin position="98"/>
        <end position="123"/>
    </location>
</feature>
<dbReference type="PANTHER" id="PTHR43848:SF2">
    <property type="entry name" value="PUTRESCINE TRANSPORT SYSTEM PERMEASE PROTEIN POTI"/>
    <property type="match status" value="1"/>
</dbReference>
<comment type="similarity">
    <text evidence="2">Belongs to the binding-protein-dependent transport system permease family. CysTW subfamily.</text>
</comment>
<feature type="transmembrane region" description="Helical" evidence="8">
    <location>
        <begin position="233"/>
        <end position="255"/>
    </location>
</feature>
<dbReference type="PANTHER" id="PTHR43848">
    <property type="entry name" value="PUTRESCINE TRANSPORT SYSTEM PERMEASE PROTEIN POTI"/>
    <property type="match status" value="1"/>
</dbReference>
<keyword evidence="7 8" id="KW-0472">Membrane</keyword>
<evidence type="ECO:0000256" key="3">
    <source>
        <dbReference type="ARBA" id="ARBA00022448"/>
    </source>
</evidence>
<dbReference type="InterPro" id="IPR000515">
    <property type="entry name" value="MetI-like"/>
</dbReference>
<feature type="transmembrane region" description="Helical" evidence="8">
    <location>
        <begin position="135"/>
        <end position="159"/>
    </location>
</feature>
<keyword evidence="4" id="KW-1003">Cell membrane</keyword>
<evidence type="ECO:0000256" key="7">
    <source>
        <dbReference type="ARBA" id="ARBA00023136"/>
    </source>
</evidence>
<dbReference type="CDD" id="cd06261">
    <property type="entry name" value="TM_PBP2"/>
    <property type="match status" value="1"/>
</dbReference>
<dbReference type="InterPro" id="IPR035906">
    <property type="entry name" value="MetI-like_sf"/>
</dbReference>
<dbReference type="GO" id="GO:0005886">
    <property type="term" value="C:plasma membrane"/>
    <property type="evidence" value="ECO:0007669"/>
    <property type="project" value="UniProtKB-SubCell"/>
</dbReference>
<evidence type="ECO:0000256" key="6">
    <source>
        <dbReference type="ARBA" id="ARBA00022989"/>
    </source>
</evidence>
<feature type="transmembrane region" description="Helical" evidence="8">
    <location>
        <begin position="69"/>
        <end position="91"/>
    </location>
</feature>
<evidence type="ECO:0000256" key="8">
    <source>
        <dbReference type="RuleBase" id="RU363032"/>
    </source>
</evidence>
<proteinExistence type="inferred from homology"/>
<feature type="transmembrane region" description="Helical" evidence="8">
    <location>
        <begin position="180"/>
        <end position="201"/>
    </location>
</feature>
<keyword evidence="5 8" id="KW-0812">Transmembrane</keyword>
<dbReference type="Gene3D" id="1.10.3720.10">
    <property type="entry name" value="MetI-like"/>
    <property type="match status" value="1"/>
</dbReference>
<evidence type="ECO:0000256" key="4">
    <source>
        <dbReference type="ARBA" id="ARBA00022475"/>
    </source>
</evidence>
<reference evidence="10 11" key="1">
    <citation type="submission" date="2016-10" db="EMBL/GenBank/DDBJ databases">
        <authorList>
            <person name="Varghese N."/>
            <person name="Submissions S."/>
        </authorList>
    </citation>
    <scope>NUCLEOTIDE SEQUENCE [LARGE SCALE GENOMIC DNA]</scope>
    <source>
        <strain evidence="11">YIM D21,KCTC 23444,ACCC 10710</strain>
    </source>
</reference>
<feature type="domain" description="ABC transmembrane type-1" evidence="9">
    <location>
        <begin position="65"/>
        <end position="252"/>
    </location>
</feature>
<dbReference type="PROSITE" id="PS50928">
    <property type="entry name" value="ABC_TM1"/>
    <property type="match status" value="1"/>
</dbReference>
<gene>
    <name evidence="10" type="ORF">SAMN04515678_10330</name>
</gene>
<sequence length="259" mass="27708">MTARSNAATVWILVALAVALIYAPPVYLIAISLNPALQPGLPSLGDLSLKWYVALAGEGGLTRALRESLLVATITALAAVALALLAALAYLELRRGRTIWFLAMLLPLFVPGVIQGLALSVIFTRAGITPSALTVAAAHLLWAMPFAFIVILTSMTGLRPSWLMAAADLGANWWQRTRDITLPVLTPGLLSALIFAFLLSLNEFGRAFYLVGRQNTLPIELFGRMNSGADPTIYAISGAIFFVSLLCVGAIFLSARKRT</sequence>
<dbReference type="EMBL" id="FOMS01000003">
    <property type="protein sequence ID" value="SFD78412.1"/>
    <property type="molecule type" value="Genomic_DNA"/>
</dbReference>
<dbReference type="Pfam" id="PF00528">
    <property type="entry name" value="BPD_transp_1"/>
    <property type="match status" value="1"/>
</dbReference>
<accession>A0A1I1V5U3</accession>
<evidence type="ECO:0000256" key="1">
    <source>
        <dbReference type="ARBA" id="ARBA00004651"/>
    </source>
</evidence>
<dbReference type="OrthoDB" id="9809681at2"/>
<dbReference type="Proteomes" id="UP000325289">
    <property type="component" value="Unassembled WGS sequence"/>
</dbReference>
<keyword evidence="3 8" id="KW-0813">Transport</keyword>
<dbReference type="RefSeq" id="WP_149754956.1">
    <property type="nucleotide sequence ID" value="NZ_FOMS01000003.1"/>
</dbReference>
<name>A0A1I1V5U3_9RHOB</name>
<dbReference type="AlphaFoldDB" id="A0A1I1V5U3"/>
<keyword evidence="6 8" id="KW-1133">Transmembrane helix</keyword>
<keyword evidence="11" id="KW-1185">Reference proteome</keyword>
<protein>
    <submittedName>
        <fullName evidence="10">Spermidine/putrescine transport system permease protein</fullName>
    </submittedName>
</protein>
<evidence type="ECO:0000256" key="5">
    <source>
        <dbReference type="ARBA" id="ARBA00022692"/>
    </source>
</evidence>
<feature type="transmembrane region" description="Helical" evidence="8">
    <location>
        <begin position="12"/>
        <end position="33"/>
    </location>
</feature>
<evidence type="ECO:0000256" key="2">
    <source>
        <dbReference type="ARBA" id="ARBA00007069"/>
    </source>
</evidence>
<evidence type="ECO:0000259" key="9">
    <source>
        <dbReference type="PROSITE" id="PS50928"/>
    </source>
</evidence>
<dbReference type="SUPFAM" id="SSF161098">
    <property type="entry name" value="MetI-like"/>
    <property type="match status" value="1"/>
</dbReference>
<comment type="subcellular location">
    <subcellularLocation>
        <location evidence="1 8">Cell membrane</location>
        <topology evidence="1 8">Multi-pass membrane protein</topology>
    </subcellularLocation>
</comment>
<evidence type="ECO:0000313" key="10">
    <source>
        <dbReference type="EMBL" id="SFD78412.1"/>
    </source>
</evidence>
<dbReference type="InterPro" id="IPR051789">
    <property type="entry name" value="Bact_Polyamine_Transport"/>
</dbReference>